<reference evidence="1 2" key="1">
    <citation type="submission" date="2019-09" db="EMBL/GenBank/DDBJ databases">
        <title>Actinomadura physcomitrii sp. nov., a novel actinomycete isolated from moss [Physcomitrium sphaericum (Ludw) Fuernr].</title>
        <authorList>
            <person name="Liu C."/>
            <person name="Zhuang X."/>
        </authorList>
    </citation>
    <scope>NUCLEOTIDE SEQUENCE [LARGE SCALE GENOMIC DNA]</scope>
    <source>
        <strain evidence="1 2">CYP1-1B</strain>
    </source>
</reference>
<dbReference type="Proteomes" id="UP000483004">
    <property type="component" value="Unassembled WGS sequence"/>
</dbReference>
<dbReference type="AlphaFoldDB" id="A0A6L3VZM0"/>
<comment type="caution">
    <text evidence="1">The sequence shown here is derived from an EMBL/GenBank/DDBJ whole genome shotgun (WGS) entry which is preliminary data.</text>
</comment>
<dbReference type="OrthoDB" id="1438441at2"/>
<accession>A0A6L3VZM0</accession>
<protein>
    <submittedName>
        <fullName evidence="1">Uncharacterized protein</fullName>
    </submittedName>
</protein>
<dbReference type="EMBL" id="WBMR01000036">
    <property type="protein sequence ID" value="KAB2381641.1"/>
    <property type="molecule type" value="Genomic_DNA"/>
</dbReference>
<proteinExistence type="predicted"/>
<sequence length="111" mass="12270">MLLVELMVPKGAFTPEERRTLAGRLTADRLLAGSGGEHHADPGVLAWFSSLTDVIVHEPDVWLTGGRDLPCLVRIHAGAWAREMSEHLVARFCCTHCRGSFVKRHRLNATS</sequence>
<organism evidence="1 2">
    <name type="scientific">Actinomadura montaniterrae</name>
    <dbReference type="NCBI Taxonomy" id="1803903"/>
    <lineage>
        <taxon>Bacteria</taxon>
        <taxon>Bacillati</taxon>
        <taxon>Actinomycetota</taxon>
        <taxon>Actinomycetes</taxon>
        <taxon>Streptosporangiales</taxon>
        <taxon>Thermomonosporaceae</taxon>
        <taxon>Actinomadura</taxon>
    </lineage>
</organism>
<name>A0A6L3VZM0_9ACTN</name>
<evidence type="ECO:0000313" key="2">
    <source>
        <dbReference type="Proteomes" id="UP000483004"/>
    </source>
</evidence>
<keyword evidence="2" id="KW-1185">Reference proteome</keyword>
<gene>
    <name evidence="1" type="ORF">F9B16_15570</name>
</gene>
<dbReference type="RefSeq" id="WP_151540779.1">
    <property type="nucleotide sequence ID" value="NZ_WBMR01000036.1"/>
</dbReference>
<evidence type="ECO:0000313" key="1">
    <source>
        <dbReference type="EMBL" id="KAB2381641.1"/>
    </source>
</evidence>